<keyword evidence="4" id="KW-1185">Reference proteome</keyword>
<feature type="domain" description="YcxB-like C-terminal" evidence="2">
    <location>
        <begin position="113"/>
        <end position="156"/>
    </location>
</feature>
<comment type="caution">
    <text evidence="3">The sequence shown here is derived from an EMBL/GenBank/DDBJ whole genome shotgun (WGS) entry which is preliminary data.</text>
</comment>
<evidence type="ECO:0000256" key="1">
    <source>
        <dbReference type="SAM" id="Phobius"/>
    </source>
</evidence>
<evidence type="ECO:0000313" key="3">
    <source>
        <dbReference type="EMBL" id="RXK58157.1"/>
    </source>
</evidence>
<feature type="transmembrane region" description="Helical" evidence="1">
    <location>
        <begin position="29"/>
        <end position="51"/>
    </location>
</feature>
<dbReference type="OrthoDB" id="9926861at2"/>
<name>A0A4Q1CF04_9BACT</name>
<dbReference type="RefSeq" id="WP_129132586.1">
    <property type="nucleotide sequence ID" value="NZ_SDHW01000007.1"/>
</dbReference>
<sequence length="170" mass="19816">MQDTFLLNFDISYREYAGSLLRYLLKSKYLKLFLVFMLILSVVSLLLGFVTSTEANLIVSLISSLAPIVILLFFAPFLFLVFTAIIYFSNSPIFKPVNIEFNHWGVNRLSDRINLSKPWREIVKAEETKTAFHIYVSKNDFIIIPKRAFKDEIEMNNFGYFLSTKTEFKL</sequence>
<feature type="transmembrane region" description="Helical" evidence="1">
    <location>
        <begin position="57"/>
        <end position="88"/>
    </location>
</feature>
<gene>
    <name evidence="3" type="ORF">ESA94_19290</name>
</gene>
<dbReference type="Pfam" id="PF14317">
    <property type="entry name" value="YcxB"/>
    <property type="match status" value="1"/>
</dbReference>
<dbReference type="AlphaFoldDB" id="A0A4Q1CF04"/>
<keyword evidence="1" id="KW-0812">Transmembrane</keyword>
<protein>
    <submittedName>
        <fullName evidence="3">YcxB family protein</fullName>
    </submittedName>
</protein>
<proteinExistence type="predicted"/>
<keyword evidence="1" id="KW-1133">Transmembrane helix</keyword>
<evidence type="ECO:0000313" key="4">
    <source>
        <dbReference type="Proteomes" id="UP000290204"/>
    </source>
</evidence>
<dbReference type="InterPro" id="IPR025588">
    <property type="entry name" value="YcxB-like_C"/>
</dbReference>
<dbReference type="EMBL" id="SDHW01000007">
    <property type="protein sequence ID" value="RXK58157.1"/>
    <property type="molecule type" value="Genomic_DNA"/>
</dbReference>
<organism evidence="3 4">
    <name type="scientific">Lacibacter luteus</name>
    <dbReference type="NCBI Taxonomy" id="2508719"/>
    <lineage>
        <taxon>Bacteria</taxon>
        <taxon>Pseudomonadati</taxon>
        <taxon>Bacteroidota</taxon>
        <taxon>Chitinophagia</taxon>
        <taxon>Chitinophagales</taxon>
        <taxon>Chitinophagaceae</taxon>
        <taxon>Lacibacter</taxon>
    </lineage>
</organism>
<accession>A0A4Q1CF04</accession>
<keyword evidence="1" id="KW-0472">Membrane</keyword>
<evidence type="ECO:0000259" key="2">
    <source>
        <dbReference type="Pfam" id="PF14317"/>
    </source>
</evidence>
<reference evidence="3 4" key="1">
    <citation type="submission" date="2019-01" db="EMBL/GenBank/DDBJ databases">
        <title>Lacibacter sp. strain TTM-7.</title>
        <authorList>
            <person name="Chen W.-M."/>
        </authorList>
    </citation>
    <scope>NUCLEOTIDE SEQUENCE [LARGE SCALE GENOMIC DNA]</scope>
    <source>
        <strain evidence="3 4">TTM-7</strain>
    </source>
</reference>
<dbReference type="Proteomes" id="UP000290204">
    <property type="component" value="Unassembled WGS sequence"/>
</dbReference>